<dbReference type="Proteomes" id="UP000219374">
    <property type="component" value="Unassembled WGS sequence"/>
</dbReference>
<dbReference type="PROSITE" id="PS51352">
    <property type="entry name" value="THIOREDOXIN_2"/>
    <property type="match status" value="1"/>
</dbReference>
<feature type="binding site" evidence="3">
    <location>
        <position position="67"/>
    </location>
    <ligand>
        <name>Cu cation</name>
        <dbReference type="ChEBI" id="CHEBI:23378"/>
    </ligand>
</feature>
<keyword evidence="8" id="KW-1185">Reference proteome</keyword>
<comment type="similarity">
    <text evidence="1">Belongs to the SCO1/2 family.</text>
</comment>
<feature type="domain" description="Thioredoxin" evidence="6">
    <location>
        <begin position="8"/>
        <end position="188"/>
    </location>
</feature>
<dbReference type="Gene3D" id="3.40.30.10">
    <property type="entry name" value="Glutaredoxin"/>
    <property type="match status" value="1"/>
</dbReference>
<evidence type="ECO:0000256" key="5">
    <source>
        <dbReference type="SAM" id="SignalP"/>
    </source>
</evidence>
<dbReference type="SUPFAM" id="SSF52833">
    <property type="entry name" value="Thioredoxin-like"/>
    <property type="match status" value="1"/>
</dbReference>
<keyword evidence="2 3" id="KW-0186">Copper</keyword>
<feature type="binding site" evidence="3">
    <location>
        <position position="63"/>
    </location>
    <ligand>
        <name>Cu cation</name>
        <dbReference type="ChEBI" id="CHEBI:23378"/>
    </ligand>
</feature>
<evidence type="ECO:0000256" key="1">
    <source>
        <dbReference type="ARBA" id="ARBA00010996"/>
    </source>
</evidence>
<dbReference type="InterPro" id="IPR003782">
    <property type="entry name" value="SCO1/SenC"/>
</dbReference>
<dbReference type="PANTHER" id="PTHR12151">
    <property type="entry name" value="ELECTRON TRANSPORT PROTIN SCO1/SENC FAMILY MEMBER"/>
    <property type="match status" value="1"/>
</dbReference>
<dbReference type="InterPro" id="IPR036249">
    <property type="entry name" value="Thioredoxin-like_sf"/>
</dbReference>
<dbReference type="CDD" id="cd02968">
    <property type="entry name" value="SCO"/>
    <property type="match status" value="1"/>
</dbReference>
<feature type="signal peptide" evidence="5">
    <location>
        <begin position="1"/>
        <end position="21"/>
    </location>
</feature>
<evidence type="ECO:0000256" key="2">
    <source>
        <dbReference type="ARBA" id="ARBA00023008"/>
    </source>
</evidence>
<dbReference type="OrthoDB" id="6335573at2"/>
<gene>
    <name evidence="7" type="ORF">SAMN06296416_101815</name>
</gene>
<keyword evidence="3" id="KW-0479">Metal-binding</keyword>
<dbReference type="Pfam" id="PF02630">
    <property type="entry name" value="SCO1-SenC"/>
    <property type="match status" value="1"/>
</dbReference>
<keyword evidence="4" id="KW-1015">Disulfide bond</keyword>
<evidence type="ECO:0000313" key="8">
    <source>
        <dbReference type="Proteomes" id="UP000219374"/>
    </source>
</evidence>
<reference evidence="7 8" key="1">
    <citation type="submission" date="2017-09" db="EMBL/GenBank/DDBJ databases">
        <authorList>
            <person name="Ehlers B."/>
            <person name="Leendertz F.H."/>
        </authorList>
    </citation>
    <scope>NUCLEOTIDE SEQUENCE [LARGE SCALE GENOMIC DNA]</scope>
    <source>
        <strain evidence="7 8">CGMCC 1.10978</strain>
    </source>
</reference>
<protein>
    <submittedName>
        <fullName evidence="7">Protein SCO1/2</fullName>
    </submittedName>
</protein>
<dbReference type="AlphaFoldDB" id="A0A286CZ88"/>
<accession>A0A286CZ88</accession>
<feature type="binding site" evidence="3">
    <location>
        <position position="151"/>
    </location>
    <ligand>
        <name>Cu cation</name>
        <dbReference type="ChEBI" id="CHEBI:23378"/>
    </ligand>
</feature>
<evidence type="ECO:0000313" key="7">
    <source>
        <dbReference type="EMBL" id="SOD51689.1"/>
    </source>
</evidence>
<evidence type="ECO:0000256" key="4">
    <source>
        <dbReference type="PIRSR" id="PIRSR603782-2"/>
    </source>
</evidence>
<evidence type="ECO:0000256" key="3">
    <source>
        <dbReference type="PIRSR" id="PIRSR603782-1"/>
    </source>
</evidence>
<dbReference type="GO" id="GO:0046872">
    <property type="term" value="F:metal ion binding"/>
    <property type="evidence" value="ECO:0007669"/>
    <property type="project" value="UniProtKB-KW"/>
</dbReference>
<feature type="chain" id="PRO_5013126423" evidence="5">
    <location>
        <begin position="22"/>
        <end position="198"/>
    </location>
</feature>
<dbReference type="RefSeq" id="WP_097120554.1">
    <property type="nucleotide sequence ID" value="NZ_OCND01000001.1"/>
</dbReference>
<dbReference type="EMBL" id="OCND01000001">
    <property type="protein sequence ID" value="SOD51689.1"/>
    <property type="molecule type" value="Genomic_DNA"/>
</dbReference>
<dbReference type="InterPro" id="IPR013766">
    <property type="entry name" value="Thioredoxin_domain"/>
</dbReference>
<feature type="disulfide bond" description="Redox-active" evidence="4">
    <location>
        <begin position="63"/>
        <end position="67"/>
    </location>
</feature>
<evidence type="ECO:0000259" key="6">
    <source>
        <dbReference type="PROSITE" id="PS51352"/>
    </source>
</evidence>
<proteinExistence type="inferred from homology"/>
<dbReference type="PANTHER" id="PTHR12151:SF25">
    <property type="entry name" value="LINALOOL DEHYDRATASE_ISOMERASE DOMAIN-CONTAINING PROTEIN"/>
    <property type="match status" value="1"/>
</dbReference>
<keyword evidence="5" id="KW-0732">Signal</keyword>
<organism evidence="7 8">
    <name type="scientific">Pseudoxanthomonas wuyuanensis</name>
    <dbReference type="NCBI Taxonomy" id="1073196"/>
    <lineage>
        <taxon>Bacteria</taxon>
        <taxon>Pseudomonadati</taxon>
        <taxon>Pseudomonadota</taxon>
        <taxon>Gammaproteobacteria</taxon>
        <taxon>Lysobacterales</taxon>
        <taxon>Lysobacteraceae</taxon>
        <taxon>Pseudoxanthomonas</taxon>
    </lineage>
</organism>
<name>A0A286CZ88_9GAMM</name>
<sequence length="198" mass="21703">MKLLLLLLAICLPLPAASAAAADLPGDSVYQLDAQLTDQDGRPLAWRDLRGRPRVVSMFYSHCHLMCPLIIESGKGLQKSLSADEYRKLGVAMISLDPLRDDPAALTAVAQNHRVKMEHWLFLAPAQADVRAIAGILDIRYRPLEDGSINHTSAWLLLDADGRIIARSEVTGVQPDPRFLSQVKTLLAAHPPTPVQHP</sequence>